<gene>
    <name evidence="3" type="ORF">JOE42_003321</name>
</gene>
<feature type="compositionally biased region" description="Gly residues" evidence="1">
    <location>
        <begin position="235"/>
        <end position="247"/>
    </location>
</feature>
<keyword evidence="2" id="KW-0812">Transmembrane</keyword>
<feature type="transmembrane region" description="Helical" evidence="2">
    <location>
        <begin position="16"/>
        <end position="36"/>
    </location>
</feature>
<organism evidence="3 4">
    <name type="scientific">Rhodococcoides corynebacterioides</name>
    <dbReference type="NCBI Taxonomy" id="53972"/>
    <lineage>
        <taxon>Bacteria</taxon>
        <taxon>Bacillati</taxon>
        <taxon>Actinomycetota</taxon>
        <taxon>Actinomycetes</taxon>
        <taxon>Mycobacteriales</taxon>
        <taxon>Nocardiaceae</taxon>
        <taxon>Rhodococcoides</taxon>
    </lineage>
</organism>
<evidence type="ECO:0000256" key="1">
    <source>
        <dbReference type="SAM" id="MobiDB-lite"/>
    </source>
</evidence>
<evidence type="ECO:0000256" key="2">
    <source>
        <dbReference type="SAM" id="Phobius"/>
    </source>
</evidence>
<feature type="region of interest" description="Disordered" evidence="1">
    <location>
        <begin position="219"/>
        <end position="267"/>
    </location>
</feature>
<feature type="compositionally biased region" description="Acidic residues" evidence="1">
    <location>
        <begin position="258"/>
        <end position="267"/>
    </location>
</feature>
<dbReference type="Proteomes" id="UP000703038">
    <property type="component" value="Unassembled WGS sequence"/>
</dbReference>
<evidence type="ECO:0000313" key="4">
    <source>
        <dbReference type="Proteomes" id="UP000703038"/>
    </source>
</evidence>
<proteinExistence type="predicted"/>
<dbReference type="RefSeq" id="WP_204870862.1">
    <property type="nucleotide sequence ID" value="NZ_JAFBBK010000001.1"/>
</dbReference>
<feature type="transmembrane region" description="Helical" evidence="2">
    <location>
        <begin position="105"/>
        <end position="127"/>
    </location>
</feature>
<name>A0ABS2KXC4_9NOCA</name>
<comment type="caution">
    <text evidence="3">The sequence shown here is derived from an EMBL/GenBank/DDBJ whole genome shotgun (WGS) entry which is preliminary data.</text>
</comment>
<keyword evidence="2" id="KW-0472">Membrane</keyword>
<keyword evidence="4" id="KW-1185">Reference proteome</keyword>
<sequence>MMTLYSELPARRTRQVVADVVVAVWTVVWVRVGLALHDAVMALAAPGREIADAGSGLENNLRSAGERVSSVPLIGDDVRTPFDRAGDAGAALRGAGEAQVAAVEALATFLGVTVALLPIVALLLLWLPRRIRFARQATAAAALLRSGADLDLFALRALARRPLTELTHIHPDPAGAWRAGDPAVVRSLAALELAAVGMRVPGPDLSTSGGATAVYAESMADKTTTNDSTDEPKGGRPGPADHGGAGGMATRENAPDVAESEATNDAD</sequence>
<accession>A0ABS2KXC4</accession>
<reference evidence="3 4" key="1">
    <citation type="submission" date="2021-01" db="EMBL/GenBank/DDBJ databases">
        <title>Genomics of switchgrass bacterial isolates.</title>
        <authorList>
            <person name="Shade A."/>
        </authorList>
    </citation>
    <scope>NUCLEOTIDE SEQUENCE [LARGE SCALE GENOMIC DNA]</scope>
    <source>
        <strain evidence="3 4">PvP111</strain>
    </source>
</reference>
<evidence type="ECO:0000313" key="3">
    <source>
        <dbReference type="EMBL" id="MBM7416588.1"/>
    </source>
</evidence>
<protein>
    <submittedName>
        <fullName evidence="3">Uncharacterized protein</fullName>
    </submittedName>
</protein>
<keyword evidence="2" id="KW-1133">Transmembrane helix</keyword>
<dbReference type="EMBL" id="JAFBBK010000001">
    <property type="protein sequence ID" value="MBM7416588.1"/>
    <property type="molecule type" value="Genomic_DNA"/>
</dbReference>